<keyword evidence="3" id="KW-1185">Reference proteome</keyword>
<dbReference type="AlphaFoldDB" id="A0A9P5I5V4"/>
<sequence>MPPRFPPRVPREHVNNLPPMNQDDLDAARKEFPEEKLPSRALEKYAKKHWIEGRYFWKDNFRYVCGSDIQYFTATIPRYERKTDPQRRTYHVAKNTPTLAMIDRPKKKGLQKLIAHQSESEWALPQDHDRHLLKFPQEIIDMISRSVLTIEDHTITPDVTTSDWARVFKSHKTYSLDGERSPKSEFSFDTIITHPCKDQEGTHFQLRRVYRPRIDATLLRVCKSFRDNATKFLYKENMFHFTTMDWSATGSPISWIDHVKPRSLNLSEVETITQAPLDEVSLLLTRLHETRPFESFEPHFFAVHDAIRLIENSGTPVLEDCWDAYSYHDHFFRFLQAIGKEKAGMLKTLKFSGTVILHLCEGSDSTHGPNGLKESLCSKDLVDTLRLYVPIINRFCTGLEKLVIEVKKDPHPDWSLLLVLDPLNSGRSVHQRYITSLLEGELRKLKTVKILEVYKVFEVKDDASAADASVDTPERKGFMKIEKLDFAEPTIEWFRDRASKSGNQKGGERNSSNEKICKRP</sequence>
<feature type="compositionally biased region" description="Basic and acidic residues" evidence="1">
    <location>
        <begin position="506"/>
        <end position="520"/>
    </location>
</feature>
<organism evidence="2 3">
    <name type="scientific">Botrytis byssoidea</name>
    <dbReference type="NCBI Taxonomy" id="139641"/>
    <lineage>
        <taxon>Eukaryota</taxon>
        <taxon>Fungi</taxon>
        <taxon>Dikarya</taxon>
        <taxon>Ascomycota</taxon>
        <taxon>Pezizomycotina</taxon>
        <taxon>Leotiomycetes</taxon>
        <taxon>Helotiales</taxon>
        <taxon>Sclerotiniaceae</taxon>
        <taxon>Botrytis</taxon>
    </lineage>
</organism>
<dbReference type="GeneID" id="62153457"/>
<name>A0A9P5I5V4_9HELO</name>
<comment type="caution">
    <text evidence="2">The sequence shown here is derived from an EMBL/GenBank/DDBJ whole genome shotgun (WGS) entry which is preliminary data.</text>
</comment>
<reference evidence="2 3" key="1">
    <citation type="journal article" date="2020" name="Genome Biol. Evol.">
        <title>Comparative genomics of Sclerotiniaceae.</title>
        <authorList>
            <person name="Valero Jimenez C.A."/>
            <person name="Steentjes M."/>
            <person name="Scholten O.E."/>
            <person name="Van Kan J.A.L."/>
        </authorList>
    </citation>
    <scope>NUCLEOTIDE SEQUENCE [LARGE SCALE GENOMIC DNA]</scope>
    <source>
        <strain evidence="2 3">MUCL 94</strain>
    </source>
</reference>
<evidence type="ECO:0000313" key="3">
    <source>
        <dbReference type="Proteomes" id="UP000710849"/>
    </source>
</evidence>
<dbReference type="RefSeq" id="XP_038728751.1">
    <property type="nucleotide sequence ID" value="XM_038880384.1"/>
</dbReference>
<protein>
    <recommendedName>
        <fullName evidence="4">F-box domain-containing protein</fullName>
    </recommendedName>
</protein>
<accession>A0A9P5I5V4</accession>
<evidence type="ECO:0000256" key="1">
    <source>
        <dbReference type="SAM" id="MobiDB-lite"/>
    </source>
</evidence>
<evidence type="ECO:0000313" key="2">
    <source>
        <dbReference type="EMBL" id="KAF7928071.1"/>
    </source>
</evidence>
<dbReference type="EMBL" id="RCSW01000024">
    <property type="protein sequence ID" value="KAF7928071.1"/>
    <property type="molecule type" value="Genomic_DNA"/>
</dbReference>
<dbReference type="Proteomes" id="UP000710849">
    <property type="component" value="Unassembled WGS sequence"/>
</dbReference>
<feature type="region of interest" description="Disordered" evidence="1">
    <location>
        <begin position="1"/>
        <end position="27"/>
    </location>
</feature>
<gene>
    <name evidence="2" type="ORF">EAE97_009869</name>
</gene>
<evidence type="ECO:0008006" key="4">
    <source>
        <dbReference type="Google" id="ProtNLM"/>
    </source>
</evidence>
<feature type="region of interest" description="Disordered" evidence="1">
    <location>
        <begin position="496"/>
        <end position="520"/>
    </location>
</feature>
<proteinExistence type="predicted"/>